<evidence type="ECO:0000256" key="7">
    <source>
        <dbReference type="ARBA" id="ARBA00023136"/>
    </source>
</evidence>
<keyword evidence="7 8" id="KW-0472">Membrane</keyword>
<keyword evidence="5 8" id="KW-0812">Transmembrane</keyword>
<evidence type="ECO:0000256" key="5">
    <source>
        <dbReference type="ARBA" id="ARBA00022692"/>
    </source>
</evidence>
<reference evidence="10 11" key="1">
    <citation type="journal article" date="2016" name="Nat. Commun.">
        <title>Thousands of microbial genomes shed light on interconnected biogeochemical processes in an aquifer system.</title>
        <authorList>
            <person name="Anantharaman K."/>
            <person name="Brown C.T."/>
            <person name="Hug L.A."/>
            <person name="Sharon I."/>
            <person name="Castelle C.J."/>
            <person name="Probst A.J."/>
            <person name="Thomas B.C."/>
            <person name="Singh A."/>
            <person name="Wilkins M.J."/>
            <person name="Karaoz U."/>
            <person name="Brodie E.L."/>
            <person name="Williams K.H."/>
            <person name="Hubbard S.S."/>
            <person name="Banfield J.F."/>
        </authorList>
    </citation>
    <scope>NUCLEOTIDE SEQUENCE [LARGE SCALE GENOMIC DNA]</scope>
</reference>
<keyword evidence="3" id="KW-1003">Cell membrane</keyword>
<proteinExistence type="inferred from homology"/>
<name>A0A1G2RC15_9BACT</name>
<feature type="transmembrane region" description="Helical" evidence="8">
    <location>
        <begin position="166"/>
        <end position="183"/>
    </location>
</feature>
<evidence type="ECO:0000256" key="4">
    <source>
        <dbReference type="ARBA" id="ARBA00022519"/>
    </source>
</evidence>
<dbReference type="PANTHER" id="PTHR30012">
    <property type="entry name" value="GENERAL SECRETION PATHWAY PROTEIN"/>
    <property type="match status" value="1"/>
</dbReference>
<dbReference type="EMBL" id="MHUC01000031">
    <property type="protein sequence ID" value="OHA70373.1"/>
    <property type="molecule type" value="Genomic_DNA"/>
</dbReference>
<comment type="caution">
    <text evidence="10">The sequence shown here is derived from an EMBL/GenBank/DDBJ whole genome shotgun (WGS) entry which is preliminary data.</text>
</comment>
<dbReference type="Gene3D" id="1.20.81.30">
    <property type="entry name" value="Type II secretion system (T2SS), domain F"/>
    <property type="match status" value="2"/>
</dbReference>
<dbReference type="InterPro" id="IPR042094">
    <property type="entry name" value="T2SS_GspF_sf"/>
</dbReference>
<dbReference type="PRINTS" id="PR00812">
    <property type="entry name" value="BCTERIALGSPF"/>
</dbReference>
<evidence type="ECO:0000256" key="2">
    <source>
        <dbReference type="ARBA" id="ARBA00005745"/>
    </source>
</evidence>
<feature type="transmembrane region" description="Helical" evidence="8">
    <location>
        <begin position="113"/>
        <end position="134"/>
    </location>
</feature>
<evidence type="ECO:0000313" key="10">
    <source>
        <dbReference type="EMBL" id="OHA70373.1"/>
    </source>
</evidence>
<evidence type="ECO:0000256" key="6">
    <source>
        <dbReference type="ARBA" id="ARBA00022989"/>
    </source>
</evidence>
<feature type="transmembrane region" description="Helical" evidence="8">
    <location>
        <begin position="319"/>
        <end position="340"/>
    </location>
</feature>
<feature type="domain" description="Type II secretion system protein GspF" evidence="9">
    <location>
        <begin position="13"/>
        <end position="135"/>
    </location>
</feature>
<keyword evidence="4" id="KW-0997">Cell inner membrane</keyword>
<evidence type="ECO:0000259" key="9">
    <source>
        <dbReference type="Pfam" id="PF00482"/>
    </source>
</evidence>
<evidence type="ECO:0000256" key="8">
    <source>
        <dbReference type="SAM" id="Phobius"/>
    </source>
</evidence>
<dbReference type="FunFam" id="1.20.81.30:FF:000001">
    <property type="entry name" value="Type II secretion system protein F"/>
    <property type="match status" value="1"/>
</dbReference>
<comment type="similarity">
    <text evidence="2">Belongs to the GSP F family.</text>
</comment>
<gene>
    <name evidence="10" type="ORF">A3F15_02430</name>
</gene>
<evidence type="ECO:0000256" key="1">
    <source>
        <dbReference type="ARBA" id="ARBA00004429"/>
    </source>
</evidence>
<dbReference type="AlphaFoldDB" id="A0A1G2RC15"/>
<protein>
    <recommendedName>
        <fullName evidence="9">Type II secretion system protein GspF domain-containing protein</fullName>
    </recommendedName>
</protein>
<feature type="domain" description="Type II secretion system protein GspF" evidence="9">
    <location>
        <begin position="215"/>
        <end position="338"/>
    </location>
</feature>
<comment type="subcellular location">
    <subcellularLocation>
        <location evidence="1">Cell inner membrane</location>
        <topology evidence="1">Multi-pass membrane protein</topology>
    </subcellularLocation>
</comment>
<organism evidence="10 11">
    <name type="scientific">Candidatus Wildermuthbacteria bacterium RIFCSPHIGHO2_12_FULL_40_12</name>
    <dbReference type="NCBI Taxonomy" id="1802457"/>
    <lineage>
        <taxon>Bacteria</taxon>
        <taxon>Candidatus Wildermuthiibacteriota</taxon>
    </lineage>
</organism>
<dbReference type="InterPro" id="IPR003004">
    <property type="entry name" value="GspF/PilC"/>
</dbReference>
<dbReference type="GO" id="GO:0005886">
    <property type="term" value="C:plasma membrane"/>
    <property type="evidence" value="ECO:0007669"/>
    <property type="project" value="UniProtKB-SubCell"/>
</dbReference>
<dbReference type="Proteomes" id="UP000177078">
    <property type="component" value="Unassembled WGS sequence"/>
</dbReference>
<accession>A0A1G2RC15</accession>
<evidence type="ECO:0000256" key="3">
    <source>
        <dbReference type="ARBA" id="ARBA00022475"/>
    </source>
</evidence>
<keyword evidence="6 8" id="KW-1133">Transmembrane helix</keyword>
<dbReference type="STRING" id="1802457.A3F15_02430"/>
<sequence length="349" mass="39581">MFVDSTKEKIFLVRHLYLMVKGGFLVSEAIESIKEEVKSRALRKALEDILKRILAGESLHKSISRHPNVFSPFYQSIIRIGEESGSLENNLNYLAGQIQSDYDTRRKIKGAMLYPLIVIVLAVTIALAVTIFILPKILNIFEVLDIKLPFTTIILITSVHFLQKNWLFLLVGMLLLVITVKLLRKILFFRYYFDRFLLSFPVSGQITKNMNLSRFAQSFYTLLKSGVPILESIDIISRTITNEVFKKDLVALRLEVEKGGRVSQGLKSSRKTFPSIFTQMVAVGERSGSLENSLRYLAKFYQKEVNASLKTLTGVLEPILLVCVGLFVAFIALSIITPIYQFSGSLKLR</sequence>
<dbReference type="Pfam" id="PF00482">
    <property type="entry name" value="T2SSF"/>
    <property type="match status" value="2"/>
</dbReference>
<dbReference type="PANTHER" id="PTHR30012:SF0">
    <property type="entry name" value="TYPE II SECRETION SYSTEM PROTEIN F-RELATED"/>
    <property type="match status" value="1"/>
</dbReference>
<dbReference type="InterPro" id="IPR018076">
    <property type="entry name" value="T2SS_GspF_dom"/>
</dbReference>
<evidence type="ECO:0000313" key="11">
    <source>
        <dbReference type="Proteomes" id="UP000177078"/>
    </source>
</evidence>